<gene>
    <name evidence="1" type="ORF">MANES_01G020900</name>
</gene>
<proteinExistence type="predicted"/>
<dbReference type="AlphaFoldDB" id="A0A2C9WJC1"/>
<protein>
    <submittedName>
        <fullName evidence="1">Uncharacterized protein</fullName>
    </submittedName>
</protein>
<name>A0A2C9WJC1_MANES</name>
<organism evidence="1">
    <name type="scientific">Manihot esculenta</name>
    <name type="common">Cassava</name>
    <name type="synonym">Jatropha manihot</name>
    <dbReference type="NCBI Taxonomy" id="3983"/>
    <lineage>
        <taxon>Eukaryota</taxon>
        <taxon>Viridiplantae</taxon>
        <taxon>Streptophyta</taxon>
        <taxon>Embryophyta</taxon>
        <taxon>Tracheophyta</taxon>
        <taxon>Spermatophyta</taxon>
        <taxon>Magnoliopsida</taxon>
        <taxon>eudicotyledons</taxon>
        <taxon>Gunneridae</taxon>
        <taxon>Pentapetalae</taxon>
        <taxon>rosids</taxon>
        <taxon>fabids</taxon>
        <taxon>Malpighiales</taxon>
        <taxon>Euphorbiaceae</taxon>
        <taxon>Crotonoideae</taxon>
        <taxon>Manihoteae</taxon>
        <taxon>Manihot</taxon>
    </lineage>
</organism>
<sequence>MHHTSVQSHYVSRLKNVGLNCWNAWYHLMTNVSGNKLIIREISNGL</sequence>
<reference evidence="1" key="1">
    <citation type="submission" date="2016-02" db="EMBL/GenBank/DDBJ databases">
        <title>WGS assembly of Manihot esculenta.</title>
        <authorList>
            <person name="Bredeson J.V."/>
            <person name="Prochnik S.E."/>
            <person name="Lyons J.B."/>
            <person name="Schmutz J."/>
            <person name="Grimwood J."/>
            <person name="Vrebalov J."/>
            <person name="Bart R.S."/>
            <person name="Amuge T."/>
            <person name="Ferguson M.E."/>
            <person name="Green R."/>
            <person name="Putnam N."/>
            <person name="Stites J."/>
            <person name="Rounsley S."/>
            <person name="Rokhsar D.S."/>
        </authorList>
    </citation>
    <scope>NUCLEOTIDE SEQUENCE [LARGE SCALE GENOMIC DNA]</scope>
    <source>
        <tissue evidence="1">Leaf</tissue>
    </source>
</reference>
<accession>A0A2C9WJC1</accession>
<evidence type="ECO:0000313" key="1">
    <source>
        <dbReference type="EMBL" id="OAY59292.1"/>
    </source>
</evidence>
<dbReference type="EMBL" id="CM004387">
    <property type="protein sequence ID" value="OAY59292.1"/>
    <property type="molecule type" value="Genomic_DNA"/>
</dbReference>